<dbReference type="RefSeq" id="WP_154668608.1">
    <property type="nucleotide sequence ID" value="NZ_JACIIG010000008.1"/>
</dbReference>
<proteinExistence type="predicted"/>
<dbReference type="AlphaFoldDB" id="A0A7W6ZV81"/>
<dbReference type="OrthoDB" id="67453at2"/>
<evidence type="ECO:0000313" key="1">
    <source>
        <dbReference type="EMBL" id="MBB4569347.1"/>
    </source>
</evidence>
<gene>
    <name evidence="1" type="ORF">GGE60_003471</name>
</gene>
<comment type="caution">
    <text evidence="1">The sequence shown here is derived from an EMBL/GenBank/DDBJ whole genome shotgun (WGS) entry which is preliminary data.</text>
</comment>
<reference evidence="1 2" key="1">
    <citation type="submission" date="2020-08" db="EMBL/GenBank/DDBJ databases">
        <title>Genomic Encyclopedia of Type Strains, Phase IV (KMG-V): Genome sequencing to study the core and pangenomes of soil and plant-associated prokaryotes.</title>
        <authorList>
            <person name="Whitman W."/>
        </authorList>
    </citation>
    <scope>NUCLEOTIDE SEQUENCE [LARGE SCALE GENOMIC DNA]</scope>
    <source>
        <strain evidence="1 2">SEMIA 492</strain>
    </source>
</reference>
<sequence length="111" mass="12411">MNDFDLNFSARLLLPNAKVGCEILEDKMRRILGFFSINSKFGTTVILEGRSDLPIGKELRAEIYAPGRAVVEATAYRDWPHPRPVAYEGYILMGIAKADLIDGTVVKLELQ</sequence>
<dbReference type="Proteomes" id="UP000543836">
    <property type="component" value="Unassembled WGS sequence"/>
</dbReference>
<keyword evidence="2" id="KW-1185">Reference proteome</keyword>
<evidence type="ECO:0000313" key="2">
    <source>
        <dbReference type="Proteomes" id="UP000543836"/>
    </source>
</evidence>
<accession>A0A7W6ZV81</accession>
<protein>
    <submittedName>
        <fullName evidence="1">Uncharacterized protein</fullName>
    </submittedName>
</protein>
<name>A0A7W6ZV81_9HYPH</name>
<dbReference type="EMBL" id="JACIIG010000008">
    <property type="protein sequence ID" value="MBB4569347.1"/>
    <property type="molecule type" value="Genomic_DNA"/>
</dbReference>
<organism evidence="1 2">
    <name type="scientific">Rhizobium leucaenae</name>
    <dbReference type="NCBI Taxonomy" id="29450"/>
    <lineage>
        <taxon>Bacteria</taxon>
        <taxon>Pseudomonadati</taxon>
        <taxon>Pseudomonadota</taxon>
        <taxon>Alphaproteobacteria</taxon>
        <taxon>Hyphomicrobiales</taxon>
        <taxon>Rhizobiaceae</taxon>
        <taxon>Rhizobium/Agrobacterium group</taxon>
        <taxon>Rhizobium</taxon>
    </lineage>
</organism>